<dbReference type="InterPro" id="IPR001875">
    <property type="entry name" value="DED_dom"/>
</dbReference>
<dbReference type="PROSITE" id="PS50168">
    <property type="entry name" value="DED"/>
    <property type="match status" value="1"/>
</dbReference>
<comment type="caution">
    <text evidence="2">The sequence shown here is derived from an EMBL/GenBank/DDBJ whole genome shotgun (WGS) entry which is preliminary data.</text>
</comment>
<dbReference type="Proteomes" id="UP000483820">
    <property type="component" value="Chromosome III"/>
</dbReference>
<evidence type="ECO:0000313" key="2">
    <source>
        <dbReference type="EMBL" id="KAF1762570.1"/>
    </source>
</evidence>
<dbReference type="GeneID" id="78775028"/>
<name>A0A6A5H3Y1_CAERE</name>
<evidence type="ECO:0000259" key="1">
    <source>
        <dbReference type="PROSITE" id="PS50168"/>
    </source>
</evidence>
<dbReference type="AlphaFoldDB" id="A0A6A5H3Y1"/>
<dbReference type="EMBL" id="WUAV01000003">
    <property type="protein sequence ID" value="KAF1762570.1"/>
    <property type="molecule type" value="Genomic_DNA"/>
</dbReference>
<dbReference type="CTD" id="78775028"/>
<evidence type="ECO:0000313" key="3">
    <source>
        <dbReference type="Proteomes" id="UP000483820"/>
    </source>
</evidence>
<sequence>MSGALYSMLPSIIPVRGLLNQSLKSSWLEKIVGIKKCIRDHNSIREFWRGVPCHHPIESNHLIFSKCSANQERHLSLNLSRLQCVTFRLELQSLLSDVGHPDHHRYHLLLKCLAASPGLQATSRQMLMVDLQRLLEQPHPLPFSRLLRLLLLLSVVHSQQLLSRIFFAPPSLVSPVSLPPNAPG</sequence>
<organism evidence="2 3">
    <name type="scientific">Caenorhabditis remanei</name>
    <name type="common">Caenorhabditis vulgaris</name>
    <dbReference type="NCBI Taxonomy" id="31234"/>
    <lineage>
        <taxon>Eukaryota</taxon>
        <taxon>Metazoa</taxon>
        <taxon>Ecdysozoa</taxon>
        <taxon>Nematoda</taxon>
        <taxon>Chromadorea</taxon>
        <taxon>Rhabditida</taxon>
        <taxon>Rhabditina</taxon>
        <taxon>Rhabditomorpha</taxon>
        <taxon>Rhabditoidea</taxon>
        <taxon>Rhabditidae</taxon>
        <taxon>Peloderinae</taxon>
        <taxon>Caenorhabditis</taxon>
    </lineage>
</organism>
<dbReference type="RefSeq" id="XP_053587636.1">
    <property type="nucleotide sequence ID" value="XM_053728059.1"/>
</dbReference>
<protein>
    <recommendedName>
        <fullName evidence="1">DED domain-containing protein</fullName>
    </recommendedName>
</protein>
<dbReference type="KEGG" id="crq:GCK72_010832"/>
<feature type="domain" description="DED" evidence="1">
    <location>
        <begin position="86"/>
        <end position="167"/>
    </location>
</feature>
<proteinExistence type="predicted"/>
<reference evidence="2 3" key="1">
    <citation type="submission" date="2019-12" db="EMBL/GenBank/DDBJ databases">
        <title>Chromosome-level assembly of the Caenorhabditis remanei genome.</title>
        <authorList>
            <person name="Teterina A.A."/>
            <person name="Willis J.H."/>
            <person name="Phillips P.C."/>
        </authorList>
    </citation>
    <scope>NUCLEOTIDE SEQUENCE [LARGE SCALE GENOMIC DNA]</scope>
    <source>
        <strain evidence="2 3">PX506</strain>
        <tissue evidence="2">Whole organism</tissue>
    </source>
</reference>
<dbReference type="GO" id="GO:0042981">
    <property type="term" value="P:regulation of apoptotic process"/>
    <property type="evidence" value="ECO:0007669"/>
    <property type="project" value="InterPro"/>
</dbReference>
<gene>
    <name evidence="2" type="ORF">GCK72_010832</name>
</gene>
<accession>A0A6A5H3Y1</accession>